<dbReference type="EMBL" id="FP929003">
    <property type="protein sequence ID" value="CBK42100.1"/>
    <property type="molecule type" value="Genomic_DNA"/>
</dbReference>
<evidence type="ECO:0000256" key="5">
    <source>
        <dbReference type="SAM" id="Phobius"/>
    </source>
</evidence>
<keyword evidence="3 5" id="KW-1133">Transmembrane helix</keyword>
<organism evidence="7 8">
    <name type="scientific">Nitrospira defluvii</name>
    <dbReference type="NCBI Taxonomy" id="330214"/>
    <lineage>
        <taxon>Bacteria</taxon>
        <taxon>Pseudomonadati</taxon>
        <taxon>Nitrospirota</taxon>
        <taxon>Nitrospiria</taxon>
        <taxon>Nitrospirales</taxon>
        <taxon>Nitrospiraceae</taxon>
        <taxon>Nitrospira</taxon>
    </lineage>
</organism>
<keyword evidence="4 5" id="KW-0472">Membrane</keyword>
<dbReference type="PANTHER" id="PTHR37422">
    <property type="entry name" value="TEICHURONIC ACID BIOSYNTHESIS PROTEIN TUAE"/>
    <property type="match status" value="1"/>
</dbReference>
<feature type="transmembrane region" description="Helical" evidence="5">
    <location>
        <begin position="271"/>
        <end position="288"/>
    </location>
</feature>
<feature type="transmembrane region" description="Helical" evidence="5">
    <location>
        <begin position="388"/>
        <end position="405"/>
    </location>
</feature>
<evidence type="ECO:0000256" key="1">
    <source>
        <dbReference type="ARBA" id="ARBA00004141"/>
    </source>
</evidence>
<feature type="transmembrane region" description="Helical" evidence="5">
    <location>
        <begin position="111"/>
        <end position="128"/>
    </location>
</feature>
<gene>
    <name evidence="7" type="ORF">NIDE2389</name>
</gene>
<feature type="transmembrane region" description="Helical" evidence="5">
    <location>
        <begin position="135"/>
        <end position="155"/>
    </location>
</feature>
<feature type="transmembrane region" description="Helical" evidence="5">
    <location>
        <begin position="356"/>
        <end position="376"/>
    </location>
</feature>
<feature type="transmembrane region" description="Helical" evidence="5">
    <location>
        <begin position="77"/>
        <end position="96"/>
    </location>
</feature>
<comment type="subcellular location">
    <subcellularLocation>
        <location evidence="1">Membrane</location>
        <topology evidence="1">Multi-pass membrane protein</topology>
    </subcellularLocation>
</comment>
<feature type="transmembrane region" description="Helical" evidence="5">
    <location>
        <begin position="49"/>
        <end position="65"/>
    </location>
</feature>
<dbReference type="PANTHER" id="PTHR37422:SF13">
    <property type="entry name" value="LIPOPOLYSACCHARIDE BIOSYNTHESIS PROTEIN PA4999-RELATED"/>
    <property type="match status" value="1"/>
</dbReference>
<proteinExistence type="predicted"/>
<feature type="transmembrane region" description="Helical" evidence="5">
    <location>
        <begin position="204"/>
        <end position="221"/>
    </location>
</feature>
<dbReference type="HOGENOM" id="CLU_594082_0_0_0"/>
<keyword evidence="2 5" id="KW-0812">Transmembrane</keyword>
<dbReference type="STRING" id="330214.NIDE2389"/>
<evidence type="ECO:0000256" key="2">
    <source>
        <dbReference type="ARBA" id="ARBA00022692"/>
    </source>
</evidence>
<evidence type="ECO:0000313" key="7">
    <source>
        <dbReference type="EMBL" id="CBK42100.1"/>
    </source>
</evidence>
<dbReference type="KEGG" id="nde:NIDE2389"/>
<dbReference type="Pfam" id="PF04932">
    <property type="entry name" value="Wzy_C"/>
    <property type="match status" value="1"/>
</dbReference>
<dbReference type="Proteomes" id="UP000001660">
    <property type="component" value="Chromosome"/>
</dbReference>
<dbReference type="InterPro" id="IPR051533">
    <property type="entry name" value="WaaL-like"/>
</dbReference>
<keyword evidence="8" id="KW-1185">Reference proteome</keyword>
<evidence type="ECO:0000259" key="6">
    <source>
        <dbReference type="Pfam" id="PF04932"/>
    </source>
</evidence>
<protein>
    <recommendedName>
        <fullName evidence="6">O-antigen ligase-related domain-containing protein</fullName>
    </recommendedName>
</protein>
<feature type="transmembrane region" description="Helical" evidence="5">
    <location>
        <begin position="233"/>
        <end position="265"/>
    </location>
</feature>
<feature type="domain" description="O-antigen ligase-related" evidence="6">
    <location>
        <begin position="238"/>
        <end position="362"/>
    </location>
</feature>
<dbReference type="InterPro" id="IPR007016">
    <property type="entry name" value="O-antigen_ligase-rel_domated"/>
</dbReference>
<dbReference type="AlphaFoldDB" id="D8PFR3"/>
<evidence type="ECO:0000256" key="3">
    <source>
        <dbReference type="ARBA" id="ARBA00022989"/>
    </source>
</evidence>
<name>D8PFR3_9BACT</name>
<dbReference type="GO" id="GO:0016020">
    <property type="term" value="C:membrane"/>
    <property type="evidence" value="ECO:0007669"/>
    <property type="project" value="UniProtKB-SubCell"/>
</dbReference>
<sequence>MMVTENFLVTPAETIKHEHHGDFLAGLFLTGALVMSTSLDYLWYGPLPAWLIVSLTGLAVSTLLPKHRSAMGQVIRHAGLSIILPWLAFILLVSALDATKGLIEESFSKRVLLSSSTLLLLIMTAVWAARVRPAVVVYVLAVIIAVQGIVCMAQYSNIGSAWNLPETILKKSGARADKVTLYDIEFKDVGRVRGTNPLVHKFNSMQGVASVFLLAVLVLNLQFNNPLRIRMALLVPLTLCGSVGMVLTFSRSTIFGTVVALLVILWNIRKAGTVLVLVVAGGLIYLGAEQLGIREAKQFNRVTDFSLTRATNASRLAQYSYALKEISENPLMGKPEGASTDRLLVHSVILRLMTDYGLIGTLPYLLVLLNLTLFFFRHRAERGHHTKILALASICSLCVGVLDAWSHSSGIMVRDVAQPAMYGAFWGAMLRQLPAPAPPPRIRDIYSSQDAFLLPTVQQR</sequence>
<evidence type="ECO:0000313" key="8">
    <source>
        <dbReference type="Proteomes" id="UP000001660"/>
    </source>
</evidence>
<accession>D8PFR3</accession>
<evidence type="ECO:0000256" key="4">
    <source>
        <dbReference type="ARBA" id="ARBA00023136"/>
    </source>
</evidence>
<reference evidence="7 8" key="1">
    <citation type="journal article" date="2010" name="Proc. Natl. Acad. Sci. U.S.A.">
        <title>A Nitrospira metagenome illuminates the physiology and evolution of globally important nitrite-oxidizing bacteria.</title>
        <authorList>
            <person name="Lucker S."/>
            <person name="Wagner M."/>
            <person name="Maixner F."/>
            <person name="Pelletier E."/>
            <person name="Koch H."/>
            <person name="Vacherie B."/>
            <person name="Rattei T."/>
            <person name="Sinninghe Damste J."/>
            <person name="Spieck E."/>
            <person name="Le Paslier D."/>
            <person name="Daims H."/>
        </authorList>
    </citation>
    <scope>NUCLEOTIDE SEQUENCE [LARGE SCALE GENOMIC DNA]</scope>
</reference>